<dbReference type="PANTHER" id="PTHR21437:SF2">
    <property type="entry name" value="ANKYRIN REPEAT AND FIBRONECTIN TYPE-III DOMAIN-CONTAINING PROTEIN 1-LIKE"/>
    <property type="match status" value="1"/>
</dbReference>
<dbReference type="Proteomes" id="UP000694580">
    <property type="component" value="Chromosome 7"/>
</dbReference>
<dbReference type="Ensembl" id="ENSDCDT00010050387.1">
    <property type="protein sequence ID" value="ENSDCDP00010040512.1"/>
    <property type="gene ID" value="ENSDCDG00010025862.1"/>
</dbReference>
<dbReference type="GO" id="GO:0005819">
    <property type="term" value="C:spindle"/>
    <property type="evidence" value="ECO:0007669"/>
    <property type="project" value="TreeGrafter"/>
</dbReference>
<organism evidence="1 2">
    <name type="scientific">Denticeps clupeoides</name>
    <name type="common">denticle herring</name>
    <dbReference type="NCBI Taxonomy" id="299321"/>
    <lineage>
        <taxon>Eukaryota</taxon>
        <taxon>Metazoa</taxon>
        <taxon>Chordata</taxon>
        <taxon>Craniata</taxon>
        <taxon>Vertebrata</taxon>
        <taxon>Euteleostomi</taxon>
        <taxon>Actinopterygii</taxon>
        <taxon>Neopterygii</taxon>
        <taxon>Teleostei</taxon>
        <taxon>Clupei</taxon>
        <taxon>Clupeiformes</taxon>
        <taxon>Denticipitoidei</taxon>
        <taxon>Denticipitidae</taxon>
        <taxon>Denticeps</taxon>
    </lineage>
</organism>
<sequence>MESTQDPGLNIPLTVFELVHFGAYAHDFLGKYCQAWVRLELDAYLSQQALREALDSKEIAVARERLSHVTELSQSLDLVWREVRWIMDVMQCIRSKQGTGTVPLGLVLGGQPPPASVALEEQEHRRDVTTLMPRHLRTQKTLSEYFSHTDSDPLVRYGAAESTRLALAEKLEQHHAGDGCANDSLHFSVNKEVQQMSCLQQSDSFAPFSLLKEDEKHDPVAWMIERFDKFELQSKSFLGLSPVDLRLESDCCFESALEYGNHEKYPHSQHWLHPKGGSGVSEELLSFSGTSTSPAWAGPHESAAAANKSKVQSLPVRCLVEWVTSSKE</sequence>
<dbReference type="PANTHER" id="PTHR21437">
    <property type="entry name" value="WIDE AWAKE"/>
    <property type="match status" value="1"/>
</dbReference>
<dbReference type="AlphaFoldDB" id="A0AAY4D4T8"/>
<dbReference type="InterPro" id="IPR039269">
    <property type="entry name" value="ANKFN1"/>
</dbReference>
<keyword evidence="2" id="KW-1185">Reference proteome</keyword>
<evidence type="ECO:0000313" key="1">
    <source>
        <dbReference type="Ensembl" id="ENSDCDP00010040512.1"/>
    </source>
</evidence>
<evidence type="ECO:0000313" key="2">
    <source>
        <dbReference type="Proteomes" id="UP000694580"/>
    </source>
</evidence>
<reference evidence="1 2" key="1">
    <citation type="submission" date="2020-06" db="EMBL/GenBank/DDBJ databases">
        <authorList>
            <consortium name="Wellcome Sanger Institute Data Sharing"/>
        </authorList>
    </citation>
    <scope>NUCLEOTIDE SEQUENCE [LARGE SCALE GENOMIC DNA]</scope>
</reference>
<proteinExistence type="predicted"/>
<dbReference type="GO" id="GO:0000132">
    <property type="term" value="P:establishment of mitotic spindle orientation"/>
    <property type="evidence" value="ECO:0007669"/>
    <property type="project" value="TreeGrafter"/>
</dbReference>
<name>A0AAY4D4T8_9TELE</name>
<protein>
    <submittedName>
        <fullName evidence="1">Uncharacterized protein</fullName>
    </submittedName>
</protein>
<reference evidence="1" key="2">
    <citation type="submission" date="2025-08" db="UniProtKB">
        <authorList>
            <consortium name="Ensembl"/>
        </authorList>
    </citation>
    <scope>IDENTIFICATION</scope>
</reference>
<reference evidence="1" key="3">
    <citation type="submission" date="2025-09" db="UniProtKB">
        <authorList>
            <consortium name="Ensembl"/>
        </authorList>
    </citation>
    <scope>IDENTIFICATION</scope>
</reference>
<accession>A0AAY4D4T8</accession>
<dbReference type="GO" id="GO:0061172">
    <property type="term" value="P:regulation of establishment of bipolar cell polarity"/>
    <property type="evidence" value="ECO:0007669"/>
    <property type="project" value="TreeGrafter"/>
</dbReference>